<keyword evidence="2 5" id="KW-0812">Transmembrane</keyword>
<feature type="transmembrane region" description="Helical" evidence="5">
    <location>
        <begin position="160"/>
        <end position="182"/>
    </location>
</feature>
<feature type="transmembrane region" description="Helical" evidence="5">
    <location>
        <begin position="97"/>
        <end position="130"/>
    </location>
</feature>
<feature type="transmembrane region" description="Helical" evidence="5">
    <location>
        <begin position="194"/>
        <end position="214"/>
    </location>
</feature>
<comment type="caution">
    <text evidence="7">The sequence shown here is derived from an EMBL/GenBank/DDBJ whole genome shotgun (WGS) entry which is preliminary data.</text>
</comment>
<feature type="domain" description="EamA" evidence="6">
    <location>
        <begin position="30"/>
        <end position="153"/>
    </location>
</feature>
<keyword evidence="8" id="KW-1185">Reference proteome</keyword>
<name>A0A368XJ12_9BURK</name>
<evidence type="ECO:0000256" key="1">
    <source>
        <dbReference type="ARBA" id="ARBA00004141"/>
    </source>
</evidence>
<evidence type="ECO:0000256" key="4">
    <source>
        <dbReference type="ARBA" id="ARBA00023136"/>
    </source>
</evidence>
<proteinExistence type="predicted"/>
<dbReference type="SUPFAM" id="SSF103481">
    <property type="entry name" value="Multidrug resistance efflux transporter EmrE"/>
    <property type="match status" value="2"/>
</dbReference>
<reference evidence="7 8" key="1">
    <citation type="submission" date="2018-07" db="EMBL/GenBank/DDBJ databases">
        <title>Genomic Encyclopedia of Type Strains, Phase IV (KMG-IV): sequencing the most valuable type-strain genomes for metagenomic binning, comparative biology and taxonomic classification.</title>
        <authorList>
            <person name="Goeker M."/>
        </authorList>
    </citation>
    <scope>NUCLEOTIDE SEQUENCE [LARGE SCALE GENOMIC DNA]</scope>
    <source>
        <strain evidence="7 8">DSM 21634</strain>
    </source>
</reference>
<dbReference type="RefSeq" id="WP_114470783.1">
    <property type="nucleotide sequence ID" value="NZ_QPJK01000008.1"/>
</dbReference>
<keyword evidence="3 5" id="KW-1133">Transmembrane helix</keyword>
<evidence type="ECO:0000313" key="7">
    <source>
        <dbReference type="EMBL" id="RCW68030.1"/>
    </source>
</evidence>
<gene>
    <name evidence="7" type="ORF">DES41_108207</name>
</gene>
<dbReference type="PANTHER" id="PTHR22911:SF6">
    <property type="entry name" value="SOLUTE CARRIER FAMILY 35 MEMBER G1"/>
    <property type="match status" value="1"/>
</dbReference>
<evidence type="ECO:0000259" key="6">
    <source>
        <dbReference type="Pfam" id="PF00892"/>
    </source>
</evidence>
<accession>A0A368XJ12</accession>
<feature type="transmembrane region" description="Helical" evidence="5">
    <location>
        <begin position="137"/>
        <end position="154"/>
    </location>
</feature>
<feature type="transmembrane region" description="Helical" evidence="5">
    <location>
        <begin position="276"/>
        <end position="294"/>
    </location>
</feature>
<dbReference type="GO" id="GO:0016020">
    <property type="term" value="C:membrane"/>
    <property type="evidence" value="ECO:0007669"/>
    <property type="project" value="UniProtKB-SubCell"/>
</dbReference>
<keyword evidence="4 5" id="KW-0472">Membrane</keyword>
<protein>
    <submittedName>
        <fullName evidence="7">Threonine/homoserine efflux transporter RhtA</fullName>
    </submittedName>
</protein>
<dbReference type="EMBL" id="QPJK01000008">
    <property type="protein sequence ID" value="RCW68030.1"/>
    <property type="molecule type" value="Genomic_DNA"/>
</dbReference>
<feature type="transmembrane region" description="Helical" evidence="5">
    <location>
        <begin position="22"/>
        <end position="40"/>
    </location>
</feature>
<dbReference type="AlphaFoldDB" id="A0A368XJ12"/>
<comment type="subcellular location">
    <subcellularLocation>
        <location evidence="1">Membrane</location>
        <topology evidence="1">Multi-pass membrane protein</topology>
    </subcellularLocation>
</comment>
<dbReference type="PANTHER" id="PTHR22911">
    <property type="entry name" value="ACYL-MALONYL CONDENSING ENZYME-RELATED"/>
    <property type="match status" value="1"/>
</dbReference>
<evidence type="ECO:0000256" key="3">
    <source>
        <dbReference type="ARBA" id="ARBA00022989"/>
    </source>
</evidence>
<dbReference type="InterPro" id="IPR037185">
    <property type="entry name" value="EmrE-like"/>
</dbReference>
<feature type="transmembrane region" description="Helical" evidence="5">
    <location>
        <begin position="250"/>
        <end position="270"/>
    </location>
</feature>
<evidence type="ECO:0000313" key="8">
    <source>
        <dbReference type="Proteomes" id="UP000252884"/>
    </source>
</evidence>
<dbReference type="Pfam" id="PF00892">
    <property type="entry name" value="EamA"/>
    <property type="match status" value="2"/>
</dbReference>
<organism evidence="7 8">
    <name type="scientific">Pseudorhodoferax soli</name>
    <dbReference type="NCBI Taxonomy" id="545864"/>
    <lineage>
        <taxon>Bacteria</taxon>
        <taxon>Pseudomonadati</taxon>
        <taxon>Pseudomonadota</taxon>
        <taxon>Betaproteobacteria</taxon>
        <taxon>Burkholderiales</taxon>
        <taxon>Comamonadaceae</taxon>
    </lineage>
</organism>
<dbReference type="Gene3D" id="1.10.3730.20">
    <property type="match status" value="1"/>
</dbReference>
<sequence length="309" mass="33249">MSSIHPHSAAIPLTVPQQARRAVPWMAGWLLLMLVVAVAGRQATRELDVFQIMLMRSVMGLVLLVPLVRMAGGIGVLRSRQLPRHVGRNIVHYAAQYGWFLALTLIPLGQVVAIEFTMPIWTVVLAALFLGERLNRWKVAAVVFGAIGVAMIALPGGGSAVGAGQAIALAAALGFAVSIILVKSLSRTEHAVTIMFWMLLVQSVLGLWPALAVWRWPTPATWGWVTLIAIAGTYAHYCMASAMRHADATVVVPMDFLRVPLSALVGWLLYAERIDLLMALGTLLILAGNLLNLWRAPAPAATRGAGPRA</sequence>
<evidence type="ECO:0000256" key="5">
    <source>
        <dbReference type="SAM" id="Phobius"/>
    </source>
</evidence>
<feature type="transmembrane region" description="Helical" evidence="5">
    <location>
        <begin position="220"/>
        <end position="238"/>
    </location>
</feature>
<dbReference type="Proteomes" id="UP000252884">
    <property type="component" value="Unassembled WGS sequence"/>
</dbReference>
<feature type="domain" description="EamA" evidence="6">
    <location>
        <begin position="164"/>
        <end position="293"/>
    </location>
</feature>
<dbReference type="InterPro" id="IPR000620">
    <property type="entry name" value="EamA_dom"/>
</dbReference>
<evidence type="ECO:0000256" key="2">
    <source>
        <dbReference type="ARBA" id="ARBA00022692"/>
    </source>
</evidence>
<feature type="transmembrane region" description="Helical" evidence="5">
    <location>
        <begin position="52"/>
        <end position="77"/>
    </location>
</feature>
<dbReference type="OrthoDB" id="8584557at2"/>